<gene>
    <name evidence="2" type="ORF">METZ01_LOCUS343055</name>
</gene>
<organism evidence="2">
    <name type="scientific">marine metagenome</name>
    <dbReference type="NCBI Taxonomy" id="408172"/>
    <lineage>
        <taxon>unclassified sequences</taxon>
        <taxon>metagenomes</taxon>
        <taxon>ecological metagenomes</taxon>
    </lineage>
</organism>
<protein>
    <submittedName>
        <fullName evidence="2">Uncharacterized protein</fullName>
    </submittedName>
</protein>
<dbReference type="EMBL" id="UINC01117638">
    <property type="protein sequence ID" value="SVC90201.1"/>
    <property type="molecule type" value="Genomic_DNA"/>
</dbReference>
<reference evidence="2" key="1">
    <citation type="submission" date="2018-05" db="EMBL/GenBank/DDBJ databases">
        <authorList>
            <person name="Lanie J.A."/>
            <person name="Ng W.-L."/>
            <person name="Kazmierczak K.M."/>
            <person name="Andrzejewski T.M."/>
            <person name="Davidsen T.M."/>
            <person name="Wayne K.J."/>
            <person name="Tettelin H."/>
            <person name="Glass J.I."/>
            <person name="Rusch D."/>
            <person name="Podicherti R."/>
            <person name="Tsui H.-C.T."/>
            <person name="Winkler M.E."/>
        </authorList>
    </citation>
    <scope>NUCLEOTIDE SEQUENCE</scope>
</reference>
<dbReference type="AlphaFoldDB" id="A0A382R0S8"/>
<name>A0A382R0S8_9ZZZZ</name>
<evidence type="ECO:0000256" key="1">
    <source>
        <dbReference type="SAM" id="Phobius"/>
    </source>
</evidence>
<keyword evidence="1" id="KW-1133">Transmembrane helix</keyword>
<evidence type="ECO:0000313" key="2">
    <source>
        <dbReference type="EMBL" id="SVC90201.1"/>
    </source>
</evidence>
<proteinExistence type="predicted"/>
<sequence length="40" mass="4505">MKKSKRINRNLSVIGIIILGFLVYVFGTTVYETSWSSVSP</sequence>
<keyword evidence="1" id="KW-0472">Membrane</keyword>
<feature type="transmembrane region" description="Helical" evidence="1">
    <location>
        <begin position="12"/>
        <end position="31"/>
    </location>
</feature>
<accession>A0A382R0S8</accession>
<keyword evidence="1" id="KW-0812">Transmembrane</keyword>